<keyword evidence="2" id="KW-0812">Transmembrane</keyword>
<dbReference type="OrthoDB" id="5404489at2759"/>
<dbReference type="AlphaFoldDB" id="A0A8H4U3B3"/>
<feature type="compositionally biased region" description="Basic and acidic residues" evidence="1">
    <location>
        <begin position="27"/>
        <end position="39"/>
    </location>
</feature>
<comment type="caution">
    <text evidence="3">The sequence shown here is derived from an EMBL/GenBank/DDBJ whole genome shotgun (WGS) entry which is preliminary data.</text>
</comment>
<feature type="transmembrane region" description="Helical" evidence="2">
    <location>
        <begin position="185"/>
        <end position="208"/>
    </location>
</feature>
<proteinExistence type="predicted"/>
<accession>A0A8H4U3B3</accession>
<reference evidence="3" key="2">
    <citation type="submission" date="2020-05" db="EMBL/GenBank/DDBJ databases">
        <authorList>
            <person name="Kim H.-S."/>
            <person name="Proctor R.H."/>
            <person name="Brown D.W."/>
        </authorList>
    </citation>
    <scope>NUCLEOTIDE SEQUENCE</scope>
    <source>
        <strain evidence="3">NRRL 20472</strain>
    </source>
</reference>
<dbReference type="EMBL" id="JABEXW010000179">
    <property type="protein sequence ID" value="KAF4968922.1"/>
    <property type="molecule type" value="Genomic_DNA"/>
</dbReference>
<dbReference type="Proteomes" id="UP000622797">
    <property type="component" value="Unassembled WGS sequence"/>
</dbReference>
<evidence type="ECO:0000313" key="3">
    <source>
        <dbReference type="EMBL" id="KAF4968922.1"/>
    </source>
</evidence>
<keyword evidence="4" id="KW-1185">Reference proteome</keyword>
<evidence type="ECO:0000256" key="2">
    <source>
        <dbReference type="SAM" id="Phobius"/>
    </source>
</evidence>
<protein>
    <submittedName>
        <fullName evidence="3">Uncharacterized protein</fullName>
    </submittedName>
</protein>
<gene>
    <name evidence="3" type="ORF">FSARC_3736</name>
</gene>
<keyword evidence="2" id="KW-0472">Membrane</keyword>
<keyword evidence="2" id="KW-1133">Transmembrane helix</keyword>
<organism evidence="3 4">
    <name type="scientific">Fusarium sarcochroum</name>
    <dbReference type="NCBI Taxonomy" id="1208366"/>
    <lineage>
        <taxon>Eukaryota</taxon>
        <taxon>Fungi</taxon>
        <taxon>Dikarya</taxon>
        <taxon>Ascomycota</taxon>
        <taxon>Pezizomycotina</taxon>
        <taxon>Sordariomycetes</taxon>
        <taxon>Hypocreomycetidae</taxon>
        <taxon>Hypocreales</taxon>
        <taxon>Nectriaceae</taxon>
        <taxon>Fusarium</taxon>
        <taxon>Fusarium lateritium species complex</taxon>
    </lineage>
</organism>
<reference evidence="3" key="1">
    <citation type="journal article" date="2020" name="BMC Genomics">
        <title>Correction to: Identification and distribution of gene clusters required for synthesis of sphingolipid metabolism inhibitors in diverse species of the filamentous fungus Fusarium.</title>
        <authorList>
            <person name="Kim H.S."/>
            <person name="Lohmar J.M."/>
            <person name="Busman M."/>
            <person name="Brown D.W."/>
            <person name="Naumann T.A."/>
            <person name="Divon H.H."/>
            <person name="Lysoe E."/>
            <person name="Uhlig S."/>
            <person name="Proctor R.H."/>
        </authorList>
    </citation>
    <scope>NUCLEOTIDE SEQUENCE</scope>
    <source>
        <strain evidence="3">NRRL 20472</strain>
    </source>
</reference>
<sequence length="311" mass="35158">MPTPISGRASKPGASKAKTKPQPQTVSREERQERRRAIEAEDRREWRISTSKVNPRNILLAEQIIIIADKIKNKNMFHIVIVPTAATGSSAAVKKYPKIIHFKIPKSSVQQAHLLRDAHGQPSFKNHLQPPENQEVVFHQNTRDQSLPIMFKCLATLEGENDTYVEGSEAHGTKQGSLYFLPNGILWLGANTLYFPTGSINFAMLLFARDMATTRFEKGRKTPITAMGLMIKASEPFYEGEESPRPPSLNFKSIQNYPSMRKHIEKYCEAHKIGLRLTESTYYNYQEGLPMTGWSNLDETEEPLPEADMSG</sequence>
<feature type="region of interest" description="Disordered" evidence="1">
    <location>
        <begin position="1"/>
        <end position="39"/>
    </location>
</feature>
<evidence type="ECO:0000313" key="4">
    <source>
        <dbReference type="Proteomes" id="UP000622797"/>
    </source>
</evidence>
<name>A0A8H4U3B3_9HYPO</name>
<feature type="non-terminal residue" evidence="3">
    <location>
        <position position="1"/>
    </location>
</feature>
<evidence type="ECO:0000256" key="1">
    <source>
        <dbReference type="SAM" id="MobiDB-lite"/>
    </source>
</evidence>